<reference evidence="2 3" key="1">
    <citation type="submission" date="2020-12" db="EMBL/GenBank/DDBJ databases">
        <title>Identification and biosynthesis of polyene macrolides produced by Streptomyces alfalfae Men-myco-93-63.</title>
        <authorList>
            <person name="Liu D."/>
            <person name="Li Y."/>
            <person name="Liu L."/>
            <person name="Han X."/>
            <person name="Shen F."/>
        </authorList>
    </citation>
    <scope>NUCLEOTIDE SEQUENCE [LARGE SCALE GENOMIC DNA]</scope>
    <source>
        <strain evidence="2 3">Men-myco-93-63</strain>
    </source>
</reference>
<gene>
    <name evidence="2" type="ORF">I8755_20840</name>
</gene>
<dbReference type="RefSeq" id="WP_198503298.1">
    <property type="nucleotide sequence ID" value="NZ_CP065959.1"/>
</dbReference>
<dbReference type="EMBL" id="CP065959">
    <property type="protein sequence ID" value="QQC90578.1"/>
    <property type="molecule type" value="Genomic_DNA"/>
</dbReference>
<accession>A0A7T4PHV8</accession>
<dbReference type="Proteomes" id="UP000596130">
    <property type="component" value="Chromosome"/>
</dbReference>
<evidence type="ECO:0000313" key="3">
    <source>
        <dbReference type="Proteomes" id="UP000596130"/>
    </source>
</evidence>
<dbReference type="AlphaFoldDB" id="A0A7T4PHV8"/>
<name>A0A7T4PHV8_9ACTN</name>
<feature type="region of interest" description="Disordered" evidence="1">
    <location>
        <begin position="69"/>
        <end position="100"/>
    </location>
</feature>
<proteinExistence type="predicted"/>
<sequence length="262" mass="29173">MLTEERFADVCTEVTWHAKKFLDLIHIHSEQEVRGRQPRATLNPLTVLMAAAAWERFVSDLAGAASYSDEKWGESGASGLGRFQIPKGKKPDGKGAISRPWEPDHLSPYLRQRGVLDRDISDEWAAWLSFTRVGATPKGWSFAEYVQDADAFRDILKEVQKVRNGVAHLAFPQDLATAQASSYSWTNNAKSITIQSGHARGLSAALLQLIDASIVTVARSHRWPIESYRLPAAWFRAKVPGSDSRYPGAEFWGGRSLHRLSS</sequence>
<protein>
    <submittedName>
        <fullName evidence="2">Uncharacterized protein</fullName>
    </submittedName>
</protein>
<organism evidence="2 3">
    <name type="scientific">Streptomyces alfalfae</name>
    <dbReference type="NCBI Taxonomy" id="1642299"/>
    <lineage>
        <taxon>Bacteria</taxon>
        <taxon>Bacillati</taxon>
        <taxon>Actinomycetota</taxon>
        <taxon>Actinomycetes</taxon>
        <taxon>Kitasatosporales</taxon>
        <taxon>Streptomycetaceae</taxon>
        <taxon>Streptomyces</taxon>
    </lineage>
</organism>
<evidence type="ECO:0000256" key="1">
    <source>
        <dbReference type="SAM" id="MobiDB-lite"/>
    </source>
</evidence>
<evidence type="ECO:0000313" key="2">
    <source>
        <dbReference type="EMBL" id="QQC90578.1"/>
    </source>
</evidence>